<evidence type="ECO:0008006" key="4">
    <source>
        <dbReference type="Google" id="ProtNLM"/>
    </source>
</evidence>
<name>A0A429V818_9SPHN</name>
<gene>
    <name evidence="2" type="ORF">HMF7854_04050</name>
</gene>
<feature type="chain" id="PRO_5019034790" description="Rap1a immunity protein domain-containing protein" evidence="1">
    <location>
        <begin position="22"/>
        <end position="125"/>
    </location>
</feature>
<comment type="caution">
    <text evidence="2">The sequence shown here is derived from an EMBL/GenBank/DDBJ whole genome shotgun (WGS) entry which is preliminary data.</text>
</comment>
<reference evidence="2 3" key="1">
    <citation type="submission" date="2018-12" db="EMBL/GenBank/DDBJ databases">
        <title>Sphingomonas sp. HMF7854 Genome sequencing and assembly.</title>
        <authorList>
            <person name="Cha I."/>
            <person name="Kang H."/>
            <person name="Kim H."/>
            <person name="Kang J."/>
            <person name="Joh K."/>
        </authorList>
    </citation>
    <scope>NUCLEOTIDE SEQUENCE [LARGE SCALE GENOMIC DNA]</scope>
    <source>
        <strain evidence="2 3">HMF7854</strain>
    </source>
</reference>
<sequence>MHFSRLVLAFLLLPVAAPAAAAWMPAVTFLQKADALRARGPLALLSRDLKLLQAEAENAGDQLHAEHVARVREHGPLEYCPPANRKLLAPRELIDGLHAISPAELGRLDIKQAMHAILVRNYPCC</sequence>
<evidence type="ECO:0000313" key="3">
    <source>
        <dbReference type="Proteomes" id="UP000274661"/>
    </source>
</evidence>
<keyword evidence="1" id="KW-0732">Signal</keyword>
<keyword evidence="3" id="KW-1185">Reference proteome</keyword>
<evidence type="ECO:0000256" key="1">
    <source>
        <dbReference type="SAM" id="SignalP"/>
    </source>
</evidence>
<dbReference type="AlphaFoldDB" id="A0A429V818"/>
<dbReference type="RefSeq" id="WP_126717922.1">
    <property type="nucleotide sequence ID" value="NZ_RWJF01000001.1"/>
</dbReference>
<protein>
    <recommendedName>
        <fullName evidence="4">Rap1a immunity protein domain-containing protein</fullName>
    </recommendedName>
</protein>
<evidence type="ECO:0000313" key="2">
    <source>
        <dbReference type="EMBL" id="RST30088.1"/>
    </source>
</evidence>
<dbReference type="OrthoDB" id="7570718at2"/>
<proteinExistence type="predicted"/>
<dbReference type="Proteomes" id="UP000274661">
    <property type="component" value="Unassembled WGS sequence"/>
</dbReference>
<feature type="signal peptide" evidence="1">
    <location>
        <begin position="1"/>
        <end position="21"/>
    </location>
</feature>
<dbReference type="EMBL" id="RWJF01000001">
    <property type="protein sequence ID" value="RST30088.1"/>
    <property type="molecule type" value="Genomic_DNA"/>
</dbReference>
<organism evidence="2 3">
    <name type="scientific">Sphingomonas ginkgonis</name>
    <dbReference type="NCBI Taxonomy" id="2315330"/>
    <lineage>
        <taxon>Bacteria</taxon>
        <taxon>Pseudomonadati</taxon>
        <taxon>Pseudomonadota</taxon>
        <taxon>Alphaproteobacteria</taxon>
        <taxon>Sphingomonadales</taxon>
        <taxon>Sphingomonadaceae</taxon>
        <taxon>Sphingomonas</taxon>
    </lineage>
</organism>
<accession>A0A429V818</accession>